<keyword evidence="1" id="KW-0472">Membrane</keyword>
<gene>
    <name evidence="3" type="ORF">MESINF_2172</name>
</gene>
<feature type="domain" description="Transglycosylase SLT" evidence="2">
    <location>
        <begin position="177"/>
        <end position="265"/>
    </location>
</feature>
<evidence type="ECO:0000313" key="3">
    <source>
        <dbReference type="EMBL" id="SSC13612.1"/>
    </source>
</evidence>
<keyword evidence="1" id="KW-1133">Transmembrane helix</keyword>
<keyword evidence="1" id="KW-0812">Transmembrane</keyword>
<dbReference type="InterPro" id="IPR023346">
    <property type="entry name" value="Lysozyme-like_dom_sf"/>
</dbReference>
<evidence type="ECO:0000256" key="1">
    <source>
        <dbReference type="SAM" id="Phobius"/>
    </source>
</evidence>
<feature type="transmembrane region" description="Helical" evidence="1">
    <location>
        <begin position="7"/>
        <end position="29"/>
    </location>
</feature>
<dbReference type="Proteomes" id="UP000250796">
    <property type="component" value="Chromosome MESINF"/>
</dbReference>
<dbReference type="EMBL" id="LS974202">
    <property type="protein sequence ID" value="SSC13612.1"/>
    <property type="molecule type" value="Genomic_DNA"/>
</dbReference>
<proteinExistence type="predicted"/>
<protein>
    <submittedName>
        <fullName evidence="3">Transglycosylase family protein</fullName>
    </submittedName>
</protein>
<dbReference type="SUPFAM" id="SSF53955">
    <property type="entry name" value="Lysozyme-like"/>
    <property type="match status" value="1"/>
</dbReference>
<dbReference type="AlphaFoldDB" id="A0A7Z7PPN7"/>
<dbReference type="RefSeq" id="WP_169699742.1">
    <property type="nucleotide sequence ID" value="NZ_LS974202.1"/>
</dbReference>
<dbReference type="Pfam" id="PF01464">
    <property type="entry name" value="SLT"/>
    <property type="match status" value="1"/>
</dbReference>
<dbReference type="Gene3D" id="1.10.530.10">
    <property type="match status" value="1"/>
</dbReference>
<dbReference type="KEGG" id="minf:MESINF_2172"/>
<name>A0A7Z7PPN7_9BACT</name>
<organism evidence="3 4">
    <name type="scientific">Mesotoga infera</name>
    <dbReference type="NCBI Taxonomy" id="1236046"/>
    <lineage>
        <taxon>Bacteria</taxon>
        <taxon>Thermotogati</taxon>
        <taxon>Thermotogota</taxon>
        <taxon>Thermotogae</taxon>
        <taxon>Kosmotogales</taxon>
        <taxon>Kosmotogaceae</taxon>
        <taxon>Mesotoga</taxon>
    </lineage>
</organism>
<dbReference type="InterPro" id="IPR008258">
    <property type="entry name" value="Transglycosylase_SLT_dom_1"/>
</dbReference>
<accession>A0A7Z7PPN7</accession>
<evidence type="ECO:0000259" key="2">
    <source>
        <dbReference type="Pfam" id="PF01464"/>
    </source>
</evidence>
<reference evidence="3 4" key="1">
    <citation type="submission" date="2017-01" db="EMBL/GenBank/DDBJ databases">
        <authorList>
            <person name="Erauso G."/>
        </authorList>
    </citation>
    <scope>NUCLEOTIDE SEQUENCE [LARGE SCALE GENOMIC DNA]</scope>
    <source>
        <strain evidence="3">MESINF1</strain>
    </source>
</reference>
<sequence length="267" mass="29847">MDKGKRLDLIVLLVLLTSIVVISGLLVGFGNRLSPKKVASLAILYNAGLGANREDFLNNPSYTYDDRVVSVYEYFAGKSDSKPVLSSAIKMHNVDDTELFSTNPAVDRLISSKTPRENISLKNKLLSLIKSNKQLDSKGDGFKIKLGEAIYRAIMDFTGVKVNIIVGGKVKTLDLSKLDPSIVVSIMIVESSLNPYALMEEKSLNPSFSQYVYSRGLMQIYEITLWTLNSWLKESQINIKPEGLWSIRDNIFLGMVYLSYANEMLEE</sequence>
<evidence type="ECO:0000313" key="4">
    <source>
        <dbReference type="Proteomes" id="UP000250796"/>
    </source>
</evidence>
<keyword evidence="4" id="KW-1185">Reference proteome</keyword>